<protein>
    <submittedName>
        <fullName evidence="1">Uncharacterized protein</fullName>
    </submittedName>
</protein>
<dbReference type="EMBL" id="MGAY01000011">
    <property type="protein sequence ID" value="OGK57135.1"/>
    <property type="molecule type" value="Genomic_DNA"/>
</dbReference>
<gene>
    <name evidence="1" type="ORF">A3J15_00100</name>
</gene>
<evidence type="ECO:0000313" key="1">
    <source>
        <dbReference type="EMBL" id="OGK57135.1"/>
    </source>
</evidence>
<dbReference type="AlphaFoldDB" id="A0A1F7JNC7"/>
<comment type="caution">
    <text evidence="1">The sequence shown here is derived from an EMBL/GenBank/DDBJ whole genome shotgun (WGS) entry which is preliminary data.</text>
</comment>
<sequence length="64" mass="7686">MKRILHNISNTINTLKLMSNPEVQKYIQTKFNTSHNFNHSKQMDYKSGKKDLFFHKHFIVQVVH</sequence>
<evidence type="ECO:0000313" key="2">
    <source>
        <dbReference type="Proteomes" id="UP000176376"/>
    </source>
</evidence>
<reference evidence="1 2" key="1">
    <citation type="journal article" date="2016" name="Nat. Commun.">
        <title>Thousands of microbial genomes shed light on interconnected biogeochemical processes in an aquifer system.</title>
        <authorList>
            <person name="Anantharaman K."/>
            <person name="Brown C.T."/>
            <person name="Hug L.A."/>
            <person name="Sharon I."/>
            <person name="Castelle C.J."/>
            <person name="Probst A.J."/>
            <person name="Thomas B.C."/>
            <person name="Singh A."/>
            <person name="Wilkins M.J."/>
            <person name="Karaoz U."/>
            <person name="Brodie E.L."/>
            <person name="Williams K.H."/>
            <person name="Hubbard S.S."/>
            <person name="Banfield J.F."/>
        </authorList>
    </citation>
    <scope>NUCLEOTIDE SEQUENCE [LARGE SCALE GENOMIC DNA]</scope>
</reference>
<proteinExistence type="predicted"/>
<dbReference type="Proteomes" id="UP000176376">
    <property type="component" value="Unassembled WGS sequence"/>
</dbReference>
<organism evidence="1 2">
    <name type="scientific">Candidatus Roizmanbacteria bacterium RIFCSPLOWO2_02_FULL_38_10</name>
    <dbReference type="NCBI Taxonomy" id="1802074"/>
    <lineage>
        <taxon>Bacteria</taxon>
        <taxon>Candidatus Roizmaniibacteriota</taxon>
    </lineage>
</organism>
<accession>A0A1F7JNC7</accession>
<name>A0A1F7JNC7_9BACT</name>
<dbReference type="STRING" id="1802074.A3J15_00100"/>